<gene>
    <name evidence="4" type="ORF">ABEB36_007434</name>
</gene>
<dbReference type="Proteomes" id="UP001566132">
    <property type="component" value="Unassembled WGS sequence"/>
</dbReference>
<evidence type="ECO:0000313" key="5">
    <source>
        <dbReference type="Proteomes" id="UP001566132"/>
    </source>
</evidence>
<comment type="caution">
    <text evidence="4">The sequence shown here is derived from an EMBL/GenBank/DDBJ whole genome shotgun (WGS) entry which is preliminary data.</text>
</comment>
<dbReference type="SUPFAM" id="SSF54373">
    <property type="entry name" value="FAD-linked reductases, C-terminal domain"/>
    <property type="match status" value="1"/>
</dbReference>
<sequence length="711" mass="78857">MNCGCAESYIGPPLTNTCGGGSFILFMGLLDSFITRKCDISEICQRVRPRTIPDNEYDFIVIGGGSGGSTAAGKLAQVKGWKVLLIEAGGDEPPGSQIPSMVVNYFGHPYMDWNYHTESEPVACQGYPEKRCTWPRGKVLGGCSVINGMMYTRGTPRDYEKWVEAGNPGWSYEDVLPVFKRFEDNKEIGDLVDARYHGVNGPLTTSRFRHQPVMAYDILKAAEEIGEKVTHDLNGEQYTGFTIAQSNTRDGVRLSSARAYVRPQRNNPNFHLMLNSTASKILLSNTNGAKRATGVELIYNDKTYTVRARKEVILAAGALNTPQVLLLSGIGPKSELKAVNIEQKHDLPGVGRNLQNHVAFYMGYKLKKWPSTNDLDWSSALDYILYKEGPMSSTGLSQVTARINSPHADPSGRDPDLQIFFAGFTANCAATGTVGDPEDPEHPDNPKEFTFSPVTLHPKSKGYVGLKSDNPLEAPKMVANYLTEEDDVKVLVAGIRIIQRLANSSVMQDKYGMTPDNEEYGDCAKKHGYDTDAFWSCAVKYYTGPENHQASSCKMGPRSDPTAVVDHKLLVHGLSNVRIMDASAIPILVSGNTHATIVMMAERGVDFIKEKWLAPNIHDRFGGEQSPDMKASGVFNNRYKPFPPGFQHSESFHREHPHLPNPYLGYNGKYGGMSVYYNMQNDYNRDHYRPNGKNEFGYEYEPYRSTPAPVC</sequence>
<dbReference type="EMBL" id="JBDJPC010000005">
    <property type="protein sequence ID" value="KAL1502268.1"/>
    <property type="molecule type" value="Genomic_DNA"/>
</dbReference>
<dbReference type="InterPro" id="IPR000172">
    <property type="entry name" value="GMC_OxRdtase_N"/>
</dbReference>
<dbReference type="PANTHER" id="PTHR11552:SF217">
    <property type="entry name" value="GLUCOSE DEHYDROGENASE [FAD, QUINONE]"/>
    <property type="match status" value="1"/>
</dbReference>
<dbReference type="InterPro" id="IPR036188">
    <property type="entry name" value="FAD/NAD-bd_sf"/>
</dbReference>
<dbReference type="InterPro" id="IPR007867">
    <property type="entry name" value="GMC_OxRtase_C"/>
</dbReference>
<dbReference type="SUPFAM" id="SSF51905">
    <property type="entry name" value="FAD/NAD(P)-binding domain"/>
    <property type="match status" value="1"/>
</dbReference>
<evidence type="ECO:0000256" key="2">
    <source>
        <dbReference type="SAM" id="MobiDB-lite"/>
    </source>
</evidence>
<evidence type="ECO:0000256" key="1">
    <source>
        <dbReference type="ARBA" id="ARBA00010790"/>
    </source>
</evidence>
<reference evidence="4 5" key="1">
    <citation type="submission" date="2024-05" db="EMBL/GenBank/DDBJ databases">
        <title>Genetic variation in Jamaican populations of the coffee berry borer (Hypothenemus hampei).</title>
        <authorList>
            <person name="Errbii M."/>
            <person name="Myrie A."/>
        </authorList>
    </citation>
    <scope>NUCLEOTIDE SEQUENCE [LARGE SCALE GENOMIC DNA]</scope>
    <source>
        <strain evidence="4">JA-Hopewell-2020-01-JO</strain>
        <tissue evidence="4">Whole body</tissue>
    </source>
</reference>
<accession>A0ABD1EUI2</accession>
<dbReference type="PANTHER" id="PTHR11552">
    <property type="entry name" value="GLUCOSE-METHANOL-CHOLINE GMC OXIDOREDUCTASE"/>
    <property type="match status" value="1"/>
</dbReference>
<dbReference type="AlphaFoldDB" id="A0ABD1EUI2"/>
<dbReference type="PROSITE" id="PS00624">
    <property type="entry name" value="GMC_OXRED_2"/>
    <property type="match status" value="1"/>
</dbReference>
<name>A0ABD1EUI2_HYPHA</name>
<feature type="region of interest" description="Disordered" evidence="2">
    <location>
        <begin position="432"/>
        <end position="452"/>
    </location>
</feature>
<organism evidence="4 5">
    <name type="scientific">Hypothenemus hampei</name>
    <name type="common">Coffee berry borer</name>
    <dbReference type="NCBI Taxonomy" id="57062"/>
    <lineage>
        <taxon>Eukaryota</taxon>
        <taxon>Metazoa</taxon>
        <taxon>Ecdysozoa</taxon>
        <taxon>Arthropoda</taxon>
        <taxon>Hexapoda</taxon>
        <taxon>Insecta</taxon>
        <taxon>Pterygota</taxon>
        <taxon>Neoptera</taxon>
        <taxon>Endopterygota</taxon>
        <taxon>Coleoptera</taxon>
        <taxon>Polyphaga</taxon>
        <taxon>Cucujiformia</taxon>
        <taxon>Curculionidae</taxon>
        <taxon>Scolytinae</taxon>
        <taxon>Hypothenemus</taxon>
    </lineage>
</organism>
<dbReference type="InterPro" id="IPR012132">
    <property type="entry name" value="GMC_OxRdtase"/>
</dbReference>
<dbReference type="Pfam" id="PF05199">
    <property type="entry name" value="GMC_oxred_C"/>
    <property type="match status" value="1"/>
</dbReference>
<dbReference type="Pfam" id="PF00732">
    <property type="entry name" value="GMC_oxred_N"/>
    <property type="match status" value="1"/>
</dbReference>
<dbReference type="Gene3D" id="3.30.560.10">
    <property type="entry name" value="Glucose Oxidase, domain 3"/>
    <property type="match status" value="1"/>
</dbReference>
<proteinExistence type="inferred from homology"/>
<protein>
    <recommendedName>
        <fullName evidence="3">Glucose-methanol-choline oxidoreductase N-terminal domain-containing protein</fullName>
    </recommendedName>
</protein>
<evidence type="ECO:0000259" key="3">
    <source>
        <dbReference type="PROSITE" id="PS00624"/>
    </source>
</evidence>
<dbReference type="Gene3D" id="3.50.50.60">
    <property type="entry name" value="FAD/NAD(P)-binding domain"/>
    <property type="match status" value="1"/>
</dbReference>
<comment type="similarity">
    <text evidence="1">Belongs to the GMC oxidoreductase family.</text>
</comment>
<evidence type="ECO:0000313" key="4">
    <source>
        <dbReference type="EMBL" id="KAL1502268.1"/>
    </source>
</evidence>
<feature type="domain" description="Glucose-methanol-choline oxidoreductase N-terminal" evidence="3">
    <location>
        <begin position="317"/>
        <end position="331"/>
    </location>
</feature>
<keyword evidence="5" id="KW-1185">Reference proteome</keyword>